<reference evidence="1 2" key="1">
    <citation type="submission" date="2024-10" db="EMBL/GenBank/DDBJ databases">
        <authorList>
            <person name="Wannawong T."/>
            <person name="Kuncharoen N."/>
            <person name="Mhuantong W."/>
        </authorList>
    </citation>
    <scope>NUCLEOTIDE SEQUENCE [LARGE SCALE GENOMIC DNA]</scope>
    <source>
        <strain evidence="1 2">CALK1-4</strain>
    </source>
</reference>
<sequence length="43" mass="4650">MDIAGGGPSALDKLTTGAYRHETDLGSVIAVRVEANRHRRRSD</sequence>
<dbReference type="Proteomes" id="UP001610810">
    <property type="component" value="Unassembled WGS sequence"/>
</dbReference>
<evidence type="ECO:0000313" key="2">
    <source>
        <dbReference type="Proteomes" id="UP001610810"/>
    </source>
</evidence>
<protein>
    <submittedName>
        <fullName evidence="1">Uncharacterized protein</fullName>
    </submittedName>
</protein>
<dbReference type="EMBL" id="JBIQWK010000003">
    <property type="protein sequence ID" value="MFI0572916.1"/>
    <property type="molecule type" value="Genomic_DNA"/>
</dbReference>
<proteinExistence type="predicted"/>
<organism evidence="1 2">
    <name type="scientific">Streptomyces tendae</name>
    <dbReference type="NCBI Taxonomy" id="1932"/>
    <lineage>
        <taxon>Bacteria</taxon>
        <taxon>Bacillati</taxon>
        <taxon>Actinomycetota</taxon>
        <taxon>Actinomycetes</taxon>
        <taxon>Kitasatosporales</taxon>
        <taxon>Streptomycetaceae</taxon>
        <taxon>Streptomyces</taxon>
    </lineage>
</organism>
<keyword evidence="2" id="KW-1185">Reference proteome</keyword>
<accession>A0ABW7RY47</accession>
<name>A0ABW7RY47_STRTE</name>
<gene>
    <name evidence="1" type="ORF">ACH3YB_14845</name>
</gene>
<comment type="caution">
    <text evidence="1">The sequence shown here is derived from an EMBL/GenBank/DDBJ whole genome shotgun (WGS) entry which is preliminary data.</text>
</comment>
<evidence type="ECO:0000313" key="1">
    <source>
        <dbReference type="EMBL" id="MFI0572916.1"/>
    </source>
</evidence>
<dbReference type="RefSeq" id="WP_272926705.1">
    <property type="nucleotide sequence ID" value="NZ_JBEPAR010000011.1"/>
</dbReference>